<dbReference type="Gene3D" id="1.10.10.10">
    <property type="entry name" value="Winged helix-like DNA-binding domain superfamily/Winged helix DNA-binding domain"/>
    <property type="match status" value="1"/>
</dbReference>
<dbReference type="GO" id="GO:0006817">
    <property type="term" value="P:phosphate ion transport"/>
    <property type="evidence" value="ECO:0007669"/>
    <property type="project" value="UniProtKB-KW"/>
</dbReference>
<comment type="subcellular location">
    <subcellularLocation>
        <location evidence="1">Cytoplasm</location>
    </subcellularLocation>
</comment>
<evidence type="ECO:0000256" key="15">
    <source>
        <dbReference type="PROSITE-ProRule" id="PRU01091"/>
    </source>
</evidence>
<comment type="caution">
    <text evidence="18">The sequence shown here is derived from an EMBL/GenBank/DDBJ whole genome shotgun (WGS) entry which is preliminary data.</text>
</comment>
<keyword evidence="12" id="KW-0804">Transcription</keyword>
<keyword evidence="6 14" id="KW-0597">Phosphoprotein</keyword>
<keyword evidence="7" id="KW-0592">Phosphate transport</keyword>
<evidence type="ECO:0000256" key="3">
    <source>
        <dbReference type="ARBA" id="ARBA00015404"/>
    </source>
</evidence>
<dbReference type="SMART" id="SM00862">
    <property type="entry name" value="Trans_reg_C"/>
    <property type="match status" value="1"/>
</dbReference>
<dbReference type="GO" id="GO:0000156">
    <property type="term" value="F:phosphorelay response regulator activity"/>
    <property type="evidence" value="ECO:0007669"/>
    <property type="project" value="InterPro"/>
</dbReference>
<name>A0A364JYU3_9HYPH</name>
<evidence type="ECO:0000256" key="12">
    <source>
        <dbReference type="ARBA" id="ARBA00023163"/>
    </source>
</evidence>
<evidence type="ECO:0000256" key="11">
    <source>
        <dbReference type="ARBA" id="ARBA00023159"/>
    </source>
</evidence>
<dbReference type="InterPro" id="IPR011006">
    <property type="entry name" value="CheY-like_superfamily"/>
</dbReference>
<dbReference type="InterPro" id="IPR001789">
    <property type="entry name" value="Sig_transdc_resp-reg_receiver"/>
</dbReference>
<evidence type="ECO:0000256" key="1">
    <source>
        <dbReference type="ARBA" id="ARBA00004496"/>
    </source>
</evidence>
<evidence type="ECO:0000256" key="9">
    <source>
        <dbReference type="ARBA" id="ARBA00023015"/>
    </source>
</evidence>
<feature type="domain" description="Response regulatory" evidence="16">
    <location>
        <begin position="6"/>
        <end position="122"/>
    </location>
</feature>
<dbReference type="SMART" id="SM00448">
    <property type="entry name" value="REC"/>
    <property type="match status" value="1"/>
</dbReference>
<accession>A0A364JYU3</accession>
<dbReference type="InterPro" id="IPR036388">
    <property type="entry name" value="WH-like_DNA-bd_sf"/>
</dbReference>
<evidence type="ECO:0000259" key="16">
    <source>
        <dbReference type="PROSITE" id="PS50110"/>
    </source>
</evidence>
<dbReference type="SUPFAM" id="SSF46894">
    <property type="entry name" value="C-terminal effector domain of the bipartite response regulators"/>
    <property type="match status" value="1"/>
</dbReference>
<evidence type="ECO:0000256" key="4">
    <source>
        <dbReference type="ARBA" id="ARBA00022448"/>
    </source>
</evidence>
<dbReference type="EMBL" id="QLMK01000001">
    <property type="protein sequence ID" value="RAK33892.1"/>
    <property type="molecule type" value="Genomic_DNA"/>
</dbReference>
<dbReference type="NCBIfam" id="TIGR02154">
    <property type="entry name" value="PhoB"/>
    <property type="match status" value="1"/>
</dbReference>
<evidence type="ECO:0000256" key="8">
    <source>
        <dbReference type="ARBA" id="ARBA00023012"/>
    </source>
</evidence>
<dbReference type="GO" id="GO:0032993">
    <property type="term" value="C:protein-DNA complex"/>
    <property type="evidence" value="ECO:0007669"/>
    <property type="project" value="TreeGrafter"/>
</dbReference>
<dbReference type="PROSITE" id="PS51755">
    <property type="entry name" value="OMPR_PHOB"/>
    <property type="match status" value="1"/>
</dbReference>
<dbReference type="InterPro" id="IPR016032">
    <property type="entry name" value="Sig_transdc_resp-reg_C-effctor"/>
</dbReference>
<gene>
    <name evidence="18" type="ORF">C7374_101217</name>
</gene>
<dbReference type="InterPro" id="IPR011879">
    <property type="entry name" value="Sig_transdc_resp-reg_PhoB"/>
</dbReference>
<dbReference type="FunFam" id="3.40.50.2300:FF:000001">
    <property type="entry name" value="DNA-binding response regulator PhoB"/>
    <property type="match status" value="1"/>
</dbReference>
<feature type="DNA-binding region" description="OmpR/PhoB-type" evidence="15">
    <location>
        <begin position="131"/>
        <end position="228"/>
    </location>
</feature>
<organism evidence="18 19">
    <name type="scientific">Falsochrobactrum ovis</name>
    <dbReference type="NCBI Taxonomy" id="1293442"/>
    <lineage>
        <taxon>Bacteria</taxon>
        <taxon>Pseudomonadati</taxon>
        <taxon>Pseudomonadota</taxon>
        <taxon>Alphaproteobacteria</taxon>
        <taxon>Hyphomicrobiales</taxon>
        <taxon>Brucellaceae</taxon>
        <taxon>Falsochrobactrum</taxon>
    </lineage>
</organism>
<dbReference type="CDD" id="cd00383">
    <property type="entry name" value="trans_reg_C"/>
    <property type="match status" value="1"/>
</dbReference>
<feature type="modified residue" description="4-aspartylphosphate" evidence="14">
    <location>
        <position position="55"/>
    </location>
</feature>
<dbReference type="PANTHER" id="PTHR48111">
    <property type="entry name" value="REGULATOR OF RPOS"/>
    <property type="match status" value="1"/>
</dbReference>
<keyword evidence="8" id="KW-0902">Two-component regulatory system</keyword>
<keyword evidence="4" id="KW-0813">Transport</keyword>
<dbReference type="InterPro" id="IPR039420">
    <property type="entry name" value="WalR-like"/>
</dbReference>
<proteinExistence type="predicted"/>
<evidence type="ECO:0000313" key="18">
    <source>
        <dbReference type="EMBL" id="RAK33892.1"/>
    </source>
</evidence>
<evidence type="ECO:0000256" key="13">
    <source>
        <dbReference type="ARBA" id="ARBA00024735"/>
    </source>
</evidence>
<dbReference type="AlphaFoldDB" id="A0A364JYU3"/>
<evidence type="ECO:0000259" key="17">
    <source>
        <dbReference type="PROSITE" id="PS51755"/>
    </source>
</evidence>
<dbReference type="GO" id="GO:0005829">
    <property type="term" value="C:cytosol"/>
    <property type="evidence" value="ECO:0007669"/>
    <property type="project" value="TreeGrafter"/>
</dbReference>
<reference evidence="18 19" key="1">
    <citation type="submission" date="2018-06" db="EMBL/GenBank/DDBJ databases">
        <title>Genomic Encyclopedia of Type Strains, Phase IV (KMG-IV): sequencing the most valuable type-strain genomes for metagenomic binning, comparative biology and taxonomic classification.</title>
        <authorList>
            <person name="Goeker M."/>
        </authorList>
    </citation>
    <scope>NUCLEOTIDE SEQUENCE [LARGE SCALE GENOMIC DNA]</scope>
    <source>
        <strain evidence="18 19">DSM 26720</strain>
    </source>
</reference>
<dbReference type="PROSITE" id="PS50110">
    <property type="entry name" value="RESPONSE_REGULATORY"/>
    <property type="match status" value="1"/>
</dbReference>
<keyword evidence="10 15" id="KW-0238">DNA-binding</keyword>
<sequence length="228" mass="25994">MAQAPRIAVVEDEEALSELLRYNLEAEGYQVTAIMRGDEAELELRENVPDLLILDWMLPGVSGIELCRRLRQWPETERLPIIMLTARGEESERVRGLSVGADDYVVKPFSTPELLARVKATLRRANPSILSHILKVGDLVLDRQQHRVYRQETEVRLGPTEFRLLEYFMMSPGRVFSRSQLLDGVWGPDIYVDDRTVDVHVGRLRKAININRAPDPIRTVRGAGYSFG</sequence>
<evidence type="ECO:0000256" key="6">
    <source>
        <dbReference type="ARBA" id="ARBA00022553"/>
    </source>
</evidence>
<feature type="domain" description="OmpR/PhoB-type" evidence="17">
    <location>
        <begin position="131"/>
        <end position="228"/>
    </location>
</feature>
<evidence type="ECO:0000256" key="7">
    <source>
        <dbReference type="ARBA" id="ARBA00022592"/>
    </source>
</evidence>
<keyword evidence="5" id="KW-0963">Cytoplasm</keyword>
<evidence type="ECO:0000313" key="19">
    <source>
        <dbReference type="Proteomes" id="UP000249453"/>
    </source>
</evidence>
<keyword evidence="11" id="KW-0010">Activator</keyword>
<dbReference type="GO" id="GO:0006355">
    <property type="term" value="P:regulation of DNA-templated transcription"/>
    <property type="evidence" value="ECO:0007669"/>
    <property type="project" value="InterPro"/>
</dbReference>
<dbReference type="Proteomes" id="UP000249453">
    <property type="component" value="Unassembled WGS sequence"/>
</dbReference>
<evidence type="ECO:0000256" key="2">
    <source>
        <dbReference type="ARBA" id="ARBA00013332"/>
    </source>
</evidence>
<dbReference type="InterPro" id="IPR001867">
    <property type="entry name" value="OmpR/PhoB-type_DNA-bd"/>
</dbReference>
<evidence type="ECO:0000256" key="10">
    <source>
        <dbReference type="ARBA" id="ARBA00023125"/>
    </source>
</evidence>
<dbReference type="Gene3D" id="3.40.50.2300">
    <property type="match status" value="1"/>
</dbReference>
<keyword evidence="19" id="KW-1185">Reference proteome</keyword>
<evidence type="ECO:0000256" key="14">
    <source>
        <dbReference type="PROSITE-ProRule" id="PRU00169"/>
    </source>
</evidence>
<dbReference type="RefSeq" id="WP_111573764.1">
    <property type="nucleotide sequence ID" value="NZ_JBHEEY010000001.1"/>
</dbReference>
<keyword evidence="9" id="KW-0805">Transcription regulation</keyword>
<dbReference type="Gene3D" id="6.10.250.690">
    <property type="match status" value="1"/>
</dbReference>
<dbReference type="FunFam" id="1.10.10.10:FF:000018">
    <property type="entry name" value="DNA-binding response regulator ResD"/>
    <property type="match status" value="1"/>
</dbReference>
<evidence type="ECO:0000256" key="5">
    <source>
        <dbReference type="ARBA" id="ARBA00022490"/>
    </source>
</evidence>
<dbReference type="OrthoDB" id="9802426at2"/>
<protein>
    <recommendedName>
        <fullName evidence="3">Flagellar transcriptional regulator FtcR</fullName>
    </recommendedName>
    <alternativeName>
        <fullName evidence="2">Phosphate regulon transcriptional regulatory protein PhoB</fullName>
    </alternativeName>
</protein>
<comment type="function">
    <text evidence="13">This protein is a positive regulator for the phosphate regulon. Transcription of this operon is positively regulated by PhoB and PhoR when phosphate is limited.</text>
</comment>
<dbReference type="Pfam" id="PF00486">
    <property type="entry name" value="Trans_reg_C"/>
    <property type="match status" value="1"/>
</dbReference>
<dbReference type="PANTHER" id="PTHR48111:SF40">
    <property type="entry name" value="PHOSPHATE REGULON TRANSCRIPTIONAL REGULATORY PROTEIN PHOB"/>
    <property type="match status" value="1"/>
</dbReference>
<dbReference type="GO" id="GO:0000976">
    <property type="term" value="F:transcription cis-regulatory region binding"/>
    <property type="evidence" value="ECO:0007669"/>
    <property type="project" value="TreeGrafter"/>
</dbReference>
<dbReference type="SUPFAM" id="SSF52172">
    <property type="entry name" value="CheY-like"/>
    <property type="match status" value="1"/>
</dbReference>
<dbReference type="Pfam" id="PF00072">
    <property type="entry name" value="Response_reg"/>
    <property type="match status" value="1"/>
</dbReference>